<reference evidence="2 3" key="2">
    <citation type="journal article" date="2009" name="BMC Microbiol.">
        <title>The genome sequence of Geobacter metallireducens: features of metabolism, physiology and regulation common and dissimilar to Geobacter sulfurreducens.</title>
        <authorList>
            <person name="Aklujkar M."/>
            <person name="Krushkal J."/>
            <person name="DiBartolo G."/>
            <person name="Lapidus A."/>
            <person name="Land M.L."/>
            <person name="Lovley D.R."/>
        </authorList>
    </citation>
    <scope>NUCLEOTIDE SEQUENCE [LARGE SCALE GENOMIC DNA]</scope>
    <source>
        <strain evidence="3">ATCC 53774 / DSM 7210 / GS-15</strain>
    </source>
</reference>
<keyword evidence="3" id="KW-1185">Reference proteome</keyword>
<evidence type="ECO:0000313" key="3">
    <source>
        <dbReference type="Proteomes" id="UP000007073"/>
    </source>
</evidence>
<dbReference type="Proteomes" id="UP000007073">
    <property type="component" value="Chromosome"/>
</dbReference>
<gene>
    <name evidence="2" type="ordered locus">Gmet_2222</name>
</gene>
<accession>Q39TH5</accession>
<organism evidence="2 3">
    <name type="scientific">Geobacter metallireducens (strain ATCC 53774 / DSM 7210 / GS-15)</name>
    <dbReference type="NCBI Taxonomy" id="269799"/>
    <lineage>
        <taxon>Bacteria</taxon>
        <taxon>Pseudomonadati</taxon>
        <taxon>Thermodesulfobacteriota</taxon>
        <taxon>Desulfuromonadia</taxon>
        <taxon>Geobacterales</taxon>
        <taxon>Geobacteraceae</taxon>
        <taxon>Geobacter</taxon>
    </lineage>
</organism>
<dbReference type="KEGG" id="gme:Gmet_2222"/>
<protein>
    <submittedName>
        <fullName evidence="2">Uncharacterized protein</fullName>
    </submittedName>
</protein>
<reference evidence="2 3" key="1">
    <citation type="submission" date="2005-10" db="EMBL/GenBank/DDBJ databases">
        <title>Complete sequence of Geobacter metallireducens GS-15.</title>
        <authorList>
            <consortium name="US DOE Joint Genome Institute"/>
            <person name="Copeland A."/>
            <person name="Lucas S."/>
            <person name="Lapidus A."/>
            <person name="Barry K."/>
            <person name="Detter J.C."/>
            <person name="Glavina T."/>
            <person name="Hammon N."/>
            <person name="Israni S."/>
            <person name="Pitluck S."/>
            <person name="Di Bartolo G."/>
            <person name="Chain P."/>
            <person name="Schmutz J."/>
            <person name="Larimer F."/>
            <person name="Land M."/>
            <person name="Kyrpides N."/>
            <person name="Ivanova N."/>
            <person name="Richardson P."/>
        </authorList>
    </citation>
    <scope>NUCLEOTIDE SEQUENCE [LARGE SCALE GENOMIC DNA]</scope>
    <source>
        <strain evidence="3">ATCC 53774 / DSM 7210 / GS-15</strain>
    </source>
</reference>
<dbReference type="HOGENOM" id="CLU_1568511_0_0_7"/>
<dbReference type="AlphaFoldDB" id="Q39TH5"/>
<name>Q39TH5_GEOMG</name>
<evidence type="ECO:0000256" key="1">
    <source>
        <dbReference type="SAM" id="MobiDB-lite"/>
    </source>
</evidence>
<evidence type="ECO:0000313" key="2">
    <source>
        <dbReference type="EMBL" id="ABB32449.1"/>
    </source>
</evidence>
<feature type="region of interest" description="Disordered" evidence="1">
    <location>
        <begin position="132"/>
        <end position="170"/>
    </location>
</feature>
<dbReference type="EMBL" id="CP000148">
    <property type="protein sequence ID" value="ABB32449.1"/>
    <property type="molecule type" value="Genomic_DNA"/>
</dbReference>
<sequence>MSCSISPEPWPGGVPRAAGASSSSVIASPANGGGYFLSQTPGSGIEALAMMSPPAGMRANHRFWVDDWEGFVARARTLVEEGRPDEIVLERPTGRFPVIARAATVLNLWVDHNAIEQCEFLSGLSVPLLHTLGGKGSSSRPDPRERGLDCRSMGRAGDAGRHPRLRTLLP</sequence>
<proteinExistence type="predicted"/>